<dbReference type="RefSeq" id="WP_006925718.1">
    <property type="nucleotide sequence ID" value="NZ_JH725102.1"/>
</dbReference>
<gene>
    <name evidence="1" type="ORF">MCW_00904</name>
</gene>
<name>J0ZAZ6_9HYPH</name>
<dbReference type="Proteomes" id="UP000002646">
    <property type="component" value="Unassembled WGS sequence"/>
</dbReference>
<reference evidence="1 2" key="1">
    <citation type="submission" date="2012-03" db="EMBL/GenBank/DDBJ databases">
        <title>The Genome Sequence of Bartonella washoensis 085-0475.</title>
        <authorList>
            <consortium name="The Broad Institute Genome Sequencing Platform"/>
            <consortium name="The Broad Institute Genome Sequencing Center for Infectious Disease"/>
            <person name="Feldgarden M."/>
            <person name="Kirby J."/>
            <person name="Kosoy M."/>
            <person name="Birtles R."/>
            <person name="Probert W.S."/>
            <person name="Chiaraviglio L."/>
            <person name="Young S.K."/>
            <person name="Zeng Q."/>
            <person name="Gargeya S."/>
            <person name="Fitzgerald M."/>
            <person name="Haas B."/>
            <person name="Abouelleil A."/>
            <person name="Alvarado L."/>
            <person name="Arachchi H.M."/>
            <person name="Berlin A."/>
            <person name="Chapman S.B."/>
            <person name="Gearin G."/>
            <person name="Goldberg J."/>
            <person name="Griggs A."/>
            <person name="Gujja S."/>
            <person name="Hansen M."/>
            <person name="Heiman D."/>
            <person name="Howarth C."/>
            <person name="Larimer J."/>
            <person name="Lui A."/>
            <person name="MacDonald P.J.P."/>
            <person name="McCowen C."/>
            <person name="Montmayeur A."/>
            <person name="Murphy C."/>
            <person name="Neiman D."/>
            <person name="Pearson M."/>
            <person name="Priest M."/>
            <person name="Roberts A."/>
            <person name="Saif S."/>
            <person name="Shea T."/>
            <person name="Sisk P."/>
            <person name="Stolte C."/>
            <person name="Sykes S."/>
            <person name="Wortman J."/>
            <person name="Nusbaum C."/>
            <person name="Birren B."/>
        </authorList>
    </citation>
    <scope>NUCLEOTIDE SEQUENCE [LARGE SCALE GENOMIC DNA]</scope>
    <source>
        <strain evidence="1 2">085-0475</strain>
    </source>
</reference>
<evidence type="ECO:0000313" key="1">
    <source>
        <dbReference type="EMBL" id="EJF85018.1"/>
    </source>
</evidence>
<proteinExistence type="predicted"/>
<dbReference type="EMBL" id="AILX01000012">
    <property type="protein sequence ID" value="EJF85018.1"/>
    <property type="molecule type" value="Genomic_DNA"/>
</dbReference>
<dbReference type="PATRIC" id="fig|1094564.3.peg.1037"/>
<dbReference type="AlphaFoldDB" id="J0ZAZ6"/>
<evidence type="ECO:0000313" key="2">
    <source>
        <dbReference type="Proteomes" id="UP000002646"/>
    </source>
</evidence>
<comment type="caution">
    <text evidence="1">The sequence shown here is derived from an EMBL/GenBank/DDBJ whole genome shotgun (WGS) entry which is preliminary data.</text>
</comment>
<dbReference type="STRING" id="1094564.MCW_00904"/>
<protein>
    <submittedName>
        <fullName evidence="1">Uncharacterized protein</fullName>
    </submittedName>
</protein>
<accession>J0ZAZ6</accession>
<sequence length="50" mass="5660">MKKLYTTLTMRDLNLSRLSYLSSLFKVASFGTVEVLFLSNASPVFQQISI</sequence>
<dbReference type="HOGENOM" id="CLU_3114984_0_0_5"/>
<organism evidence="1 2">
    <name type="scientific">Cardidatus Bartonella washoeensis 085-0475</name>
    <dbReference type="NCBI Taxonomy" id="1094564"/>
    <lineage>
        <taxon>Bacteria</taxon>
        <taxon>Pseudomonadati</taxon>
        <taxon>Pseudomonadota</taxon>
        <taxon>Alphaproteobacteria</taxon>
        <taxon>Hyphomicrobiales</taxon>
        <taxon>Bartonellaceae</taxon>
        <taxon>Bartonella</taxon>
    </lineage>
</organism>